<dbReference type="EMBL" id="LXEV01000016">
    <property type="protein sequence ID" value="OAT48488.1"/>
    <property type="molecule type" value="Genomic_DNA"/>
</dbReference>
<protein>
    <submittedName>
        <fullName evidence="1">Uncharacterized protein</fullName>
    </submittedName>
</protein>
<name>A0AAJ3HTE5_PROHU</name>
<evidence type="ECO:0000313" key="2">
    <source>
        <dbReference type="Proteomes" id="UP000078250"/>
    </source>
</evidence>
<evidence type="ECO:0000313" key="1">
    <source>
        <dbReference type="EMBL" id="OAT48488.1"/>
    </source>
</evidence>
<dbReference type="AlphaFoldDB" id="A0AAJ3HTE5"/>
<accession>A0AAJ3HTE5</accession>
<sequence>MLGAWIILVQAFCKSQKEKSPEFYFYNTMSILTHLLAPVIDAVSVEKTADYLQQLDCTRVVITHNPELAKRADYVVFLDNGKVIEQGTPTELLSSSIWFSRFCNENCR</sequence>
<dbReference type="Gene3D" id="3.40.50.300">
    <property type="entry name" value="P-loop containing nucleotide triphosphate hydrolases"/>
    <property type="match status" value="1"/>
</dbReference>
<proteinExistence type="predicted"/>
<comment type="caution">
    <text evidence="1">The sequence shown here is derived from an EMBL/GenBank/DDBJ whole genome shotgun (WGS) entry which is preliminary data.</text>
</comment>
<reference evidence="1 2" key="1">
    <citation type="submission" date="2016-04" db="EMBL/GenBank/DDBJ databases">
        <title>ATOL: Assembling a taxonomically balanced genome-scale reconstruction of the evolutionary history of the Enterobacteriaceae.</title>
        <authorList>
            <person name="Plunkett G.III."/>
            <person name="Neeno-Eckwall E.C."/>
            <person name="Glasner J.D."/>
            <person name="Perna N.T."/>
        </authorList>
    </citation>
    <scope>NUCLEOTIDE SEQUENCE [LARGE SCALE GENOMIC DNA]</scope>
    <source>
        <strain evidence="1 2">ATCC 700826</strain>
    </source>
</reference>
<dbReference type="Proteomes" id="UP000078250">
    <property type="component" value="Unassembled WGS sequence"/>
</dbReference>
<gene>
    <name evidence="1" type="ORF">M997_0950</name>
</gene>
<keyword evidence="2" id="KW-1185">Reference proteome</keyword>
<dbReference type="InterPro" id="IPR027417">
    <property type="entry name" value="P-loop_NTPase"/>
</dbReference>
<dbReference type="SUPFAM" id="SSF52540">
    <property type="entry name" value="P-loop containing nucleoside triphosphate hydrolases"/>
    <property type="match status" value="1"/>
</dbReference>
<organism evidence="1 2">
    <name type="scientific">Proteus hauseri ATCC 700826</name>
    <dbReference type="NCBI Taxonomy" id="1354271"/>
    <lineage>
        <taxon>Bacteria</taxon>
        <taxon>Pseudomonadati</taxon>
        <taxon>Pseudomonadota</taxon>
        <taxon>Gammaproteobacteria</taxon>
        <taxon>Enterobacterales</taxon>
        <taxon>Morganellaceae</taxon>
        <taxon>Proteus</taxon>
    </lineage>
</organism>
<dbReference type="RefSeq" id="WP_064718962.1">
    <property type="nucleotide sequence ID" value="NZ_LXEV01000016.1"/>
</dbReference>